<dbReference type="GO" id="GO:0005886">
    <property type="term" value="C:plasma membrane"/>
    <property type="evidence" value="ECO:0007669"/>
    <property type="project" value="UniProtKB-SubCell"/>
</dbReference>
<evidence type="ECO:0000256" key="5">
    <source>
        <dbReference type="ARBA" id="ARBA00022481"/>
    </source>
</evidence>
<comment type="caution">
    <text evidence="13">The sequence shown here is derived from an EMBL/GenBank/DDBJ whole genome shotgun (WGS) entry which is preliminary data.</text>
</comment>
<dbReference type="OrthoDB" id="9795612at2"/>
<dbReference type="AlphaFoldDB" id="A0A062VDL1"/>
<dbReference type="STRING" id="1280954.HPO_01310"/>
<dbReference type="InterPro" id="IPR045584">
    <property type="entry name" value="Pilin-like"/>
</dbReference>
<dbReference type="PATRIC" id="fig|1280954.3.peg.268"/>
<evidence type="ECO:0000259" key="12">
    <source>
        <dbReference type="Pfam" id="PF08334"/>
    </source>
</evidence>
<name>A0A062VDL1_9PROT</name>
<keyword evidence="4" id="KW-1003">Cell membrane</keyword>
<protein>
    <recommendedName>
        <fullName evidence="3">Type II secretion system core protein G</fullName>
    </recommendedName>
</protein>
<feature type="transmembrane region" description="Helical" evidence="11">
    <location>
        <begin position="21"/>
        <end position="47"/>
    </location>
</feature>
<reference evidence="13 14" key="1">
    <citation type="journal article" date="2014" name="Antonie Van Leeuwenhoek">
        <title>Hyphomonas beringensis sp. nov. and Hyphomonas chukchiensis sp. nov., isolated from surface seawater of the Bering Sea and Chukchi Sea.</title>
        <authorList>
            <person name="Li C."/>
            <person name="Lai Q."/>
            <person name="Li G."/>
            <person name="Dong C."/>
            <person name="Wang J."/>
            <person name="Liao Y."/>
            <person name="Shao Z."/>
        </authorList>
    </citation>
    <scope>NUCLEOTIDE SEQUENCE [LARGE SCALE GENOMIC DNA]</scope>
    <source>
        <strain evidence="13 14">PS728</strain>
    </source>
</reference>
<dbReference type="NCBIfam" id="TIGR02532">
    <property type="entry name" value="IV_pilin_GFxxxE"/>
    <property type="match status" value="1"/>
</dbReference>
<evidence type="ECO:0000256" key="2">
    <source>
        <dbReference type="ARBA" id="ARBA00009984"/>
    </source>
</evidence>
<evidence type="ECO:0000256" key="1">
    <source>
        <dbReference type="ARBA" id="ARBA00004377"/>
    </source>
</evidence>
<comment type="similarity">
    <text evidence="2">Belongs to the GSP G family.</text>
</comment>
<feature type="region of interest" description="Disordered" evidence="10">
    <location>
        <begin position="148"/>
        <end position="168"/>
    </location>
</feature>
<keyword evidence="14" id="KW-1185">Reference proteome</keyword>
<dbReference type="InterPro" id="IPR012902">
    <property type="entry name" value="N_methyl_site"/>
</dbReference>
<dbReference type="SUPFAM" id="SSF54523">
    <property type="entry name" value="Pili subunits"/>
    <property type="match status" value="1"/>
</dbReference>
<dbReference type="EMBL" id="ARYM01000001">
    <property type="protein sequence ID" value="KDA00625.1"/>
    <property type="molecule type" value="Genomic_DNA"/>
</dbReference>
<keyword evidence="9 11" id="KW-0472">Membrane</keyword>
<comment type="subcellular location">
    <subcellularLocation>
        <location evidence="1">Cell inner membrane</location>
        <topology evidence="1">Single-pass membrane protein</topology>
    </subcellularLocation>
</comment>
<keyword evidence="5" id="KW-0488">Methylation</keyword>
<accession>A0A062VDL1</accession>
<dbReference type="RefSeq" id="WP_035593476.1">
    <property type="nucleotide sequence ID" value="NZ_ARYM01000001.1"/>
</dbReference>
<dbReference type="Proteomes" id="UP000027100">
    <property type="component" value="Unassembled WGS sequence"/>
</dbReference>
<dbReference type="InterPro" id="IPR010054">
    <property type="entry name" value="Type2_sec_GspG"/>
</dbReference>
<evidence type="ECO:0000256" key="4">
    <source>
        <dbReference type="ARBA" id="ARBA00022475"/>
    </source>
</evidence>
<dbReference type="PRINTS" id="PR00813">
    <property type="entry name" value="BCTERIALGSPG"/>
</dbReference>
<evidence type="ECO:0000256" key="11">
    <source>
        <dbReference type="SAM" id="Phobius"/>
    </source>
</evidence>
<dbReference type="Pfam" id="PF07963">
    <property type="entry name" value="N_methyl"/>
    <property type="match status" value="1"/>
</dbReference>
<evidence type="ECO:0000256" key="7">
    <source>
        <dbReference type="ARBA" id="ARBA00022692"/>
    </source>
</evidence>
<dbReference type="GO" id="GO:0015627">
    <property type="term" value="C:type II protein secretion system complex"/>
    <property type="evidence" value="ECO:0007669"/>
    <property type="project" value="InterPro"/>
</dbReference>
<keyword evidence="8 11" id="KW-1133">Transmembrane helix</keyword>
<evidence type="ECO:0000313" key="13">
    <source>
        <dbReference type="EMBL" id="KDA00625.1"/>
    </source>
</evidence>
<evidence type="ECO:0000256" key="6">
    <source>
        <dbReference type="ARBA" id="ARBA00022519"/>
    </source>
</evidence>
<evidence type="ECO:0000256" key="10">
    <source>
        <dbReference type="SAM" id="MobiDB-lite"/>
    </source>
</evidence>
<keyword evidence="7 11" id="KW-0812">Transmembrane</keyword>
<dbReference type="InterPro" id="IPR000983">
    <property type="entry name" value="Bac_GSPG_pilin"/>
</dbReference>
<feature type="domain" description="Type II secretion system protein GspG C-terminal" evidence="12">
    <location>
        <begin position="46"/>
        <end position="157"/>
    </location>
</feature>
<gene>
    <name evidence="13" type="ORF">HPO_01310</name>
</gene>
<dbReference type="InterPro" id="IPR013545">
    <property type="entry name" value="T2SS_protein-GspG_C"/>
</dbReference>
<evidence type="ECO:0000256" key="3">
    <source>
        <dbReference type="ARBA" id="ARBA00020042"/>
    </source>
</evidence>
<sequence>MSSVSGVRPRGCRKRARRDEAGYSMIEILIVLAIMAVIATLVGPALFNQLDKSKVTTAQTQIRTLEAAVATMRLEIGRFPTEEEGLRLLVEPPQDEQTRSSWRGPYLDGSLPVDPWGNAYRYSLPEARFDGYSVKPVIYSYGQDNSPGGAGLDADIGRVEDLGDRAGN</sequence>
<organism evidence="13 14">
    <name type="scientific">Hyphomonas polymorpha PS728</name>
    <dbReference type="NCBI Taxonomy" id="1280954"/>
    <lineage>
        <taxon>Bacteria</taxon>
        <taxon>Pseudomonadati</taxon>
        <taxon>Pseudomonadota</taxon>
        <taxon>Alphaproteobacteria</taxon>
        <taxon>Hyphomonadales</taxon>
        <taxon>Hyphomonadaceae</taxon>
        <taxon>Hyphomonas</taxon>
    </lineage>
</organism>
<evidence type="ECO:0000256" key="8">
    <source>
        <dbReference type="ARBA" id="ARBA00022989"/>
    </source>
</evidence>
<dbReference type="NCBIfam" id="TIGR01710">
    <property type="entry name" value="typeII_sec_gspG"/>
    <property type="match status" value="1"/>
</dbReference>
<evidence type="ECO:0000313" key="14">
    <source>
        <dbReference type="Proteomes" id="UP000027100"/>
    </source>
</evidence>
<dbReference type="GO" id="GO:0015628">
    <property type="term" value="P:protein secretion by the type II secretion system"/>
    <property type="evidence" value="ECO:0007669"/>
    <property type="project" value="InterPro"/>
</dbReference>
<keyword evidence="6" id="KW-0997">Cell inner membrane</keyword>
<dbReference type="Pfam" id="PF08334">
    <property type="entry name" value="T2SSG"/>
    <property type="match status" value="1"/>
</dbReference>
<proteinExistence type="inferred from homology"/>
<dbReference type="eggNOG" id="COG2165">
    <property type="taxonomic scope" value="Bacteria"/>
</dbReference>
<feature type="compositionally biased region" description="Basic and acidic residues" evidence="10">
    <location>
        <begin position="155"/>
        <end position="168"/>
    </location>
</feature>
<dbReference type="Gene3D" id="3.30.700.10">
    <property type="entry name" value="Glycoprotein, Type 4 Pilin"/>
    <property type="match status" value="1"/>
</dbReference>
<evidence type="ECO:0000256" key="9">
    <source>
        <dbReference type="ARBA" id="ARBA00023136"/>
    </source>
</evidence>